<evidence type="ECO:0000259" key="4">
    <source>
        <dbReference type="Pfam" id="PF05048"/>
    </source>
</evidence>
<organism evidence="5 6">
    <name type="scientific">Microbacterium soli</name>
    <dbReference type="NCBI Taxonomy" id="446075"/>
    <lineage>
        <taxon>Bacteria</taxon>
        <taxon>Bacillati</taxon>
        <taxon>Actinomycetota</taxon>
        <taxon>Actinomycetes</taxon>
        <taxon>Micrococcales</taxon>
        <taxon>Microbacteriaceae</taxon>
        <taxon>Microbacterium</taxon>
    </lineage>
</organism>
<dbReference type="SMART" id="SM00710">
    <property type="entry name" value="PbH1"/>
    <property type="match status" value="6"/>
</dbReference>
<feature type="chain" id="PRO_5045829120" description="Periplasmic copper-binding protein NosD beta helix domain-containing protein" evidence="3">
    <location>
        <begin position="21"/>
        <end position="442"/>
    </location>
</feature>
<evidence type="ECO:0000313" key="6">
    <source>
        <dbReference type="Proteomes" id="UP001501591"/>
    </source>
</evidence>
<dbReference type="RefSeq" id="WP_344817755.1">
    <property type="nucleotide sequence ID" value="NZ_BAABCP010000001.1"/>
</dbReference>
<keyword evidence="1" id="KW-0677">Repeat</keyword>
<dbReference type="InterPro" id="IPR011050">
    <property type="entry name" value="Pectin_lyase_fold/virulence"/>
</dbReference>
<feature type="domain" description="Periplasmic copper-binding protein NosD beta helix" evidence="4">
    <location>
        <begin position="156"/>
        <end position="266"/>
    </location>
</feature>
<feature type="signal peptide" evidence="3">
    <location>
        <begin position="1"/>
        <end position="20"/>
    </location>
</feature>
<dbReference type="InterPro" id="IPR051550">
    <property type="entry name" value="SCF-Subunits/Alg-Epimerases"/>
</dbReference>
<dbReference type="EMBL" id="BAABCP010000001">
    <property type="protein sequence ID" value="GAA3927699.1"/>
    <property type="molecule type" value="Genomic_DNA"/>
</dbReference>
<evidence type="ECO:0000256" key="3">
    <source>
        <dbReference type="SAM" id="SignalP"/>
    </source>
</evidence>
<dbReference type="PANTHER" id="PTHR22990:SF15">
    <property type="entry name" value="F-BOX ONLY PROTEIN 10"/>
    <property type="match status" value="1"/>
</dbReference>
<dbReference type="Proteomes" id="UP001501591">
    <property type="component" value="Unassembled WGS sequence"/>
</dbReference>
<dbReference type="Gene3D" id="2.160.20.10">
    <property type="entry name" value="Single-stranded right-handed beta-helix, Pectin lyase-like"/>
    <property type="match status" value="1"/>
</dbReference>
<dbReference type="SUPFAM" id="SSF51126">
    <property type="entry name" value="Pectin lyase-like"/>
    <property type="match status" value="1"/>
</dbReference>
<dbReference type="InterPro" id="IPR006626">
    <property type="entry name" value="PbH1"/>
</dbReference>
<feature type="region of interest" description="Disordered" evidence="2">
    <location>
        <begin position="337"/>
        <end position="442"/>
    </location>
</feature>
<evidence type="ECO:0000313" key="5">
    <source>
        <dbReference type="EMBL" id="GAA3927699.1"/>
    </source>
</evidence>
<name>A0ABP7MPS5_9MICO</name>
<feature type="compositionally biased region" description="Low complexity" evidence="2">
    <location>
        <begin position="337"/>
        <end position="348"/>
    </location>
</feature>
<keyword evidence="6" id="KW-1185">Reference proteome</keyword>
<evidence type="ECO:0000256" key="1">
    <source>
        <dbReference type="ARBA" id="ARBA00022737"/>
    </source>
</evidence>
<dbReference type="PANTHER" id="PTHR22990">
    <property type="entry name" value="F-BOX ONLY PROTEIN"/>
    <property type="match status" value="1"/>
</dbReference>
<reference evidence="6" key="1">
    <citation type="journal article" date="2019" name="Int. J. Syst. Evol. Microbiol.">
        <title>The Global Catalogue of Microorganisms (GCM) 10K type strain sequencing project: providing services to taxonomists for standard genome sequencing and annotation.</title>
        <authorList>
            <consortium name="The Broad Institute Genomics Platform"/>
            <consortium name="The Broad Institute Genome Sequencing Center for Infectious Disease"/>
            <person name="Wu L."/>
            <person name="Ma J."/>
        </authorList>
    </citation>
    <scope>NUCLEOTIDE SEQUENCE [LARGE SCALE GENOMIC DNA]</scope>
    <source>
        <strain evidence="6">JCM 17024</strain>
    </source>
</reference>
<comment type="caution">
    <text evidence="5">The sequence shown here is derived from an EMBL/GenBank/DDBJ whole genome shotgun (WGS) entry which is preliminary data.</text>
</comment>
<accession>A0ABP7MPS5</accession>
<dbReference type="PROSITE" id="PS51257">
    <property type="entry name" value="PROKAR_LIPOPROTEIN"/>
    <property type="match status" value="1"/>
</dbReference>
<dbReference type="InterPro" id="IPR007742">
    <property type="entry name" value="NosD_dom"/>
</dbReference>
<gene>
    <name evidence="5" type="ORF">GCM10022383_03360</name>
</gene>
<dbReference type="InterPro" id="IPR012334">
    <property type="entry name" value="Pectin_lyas_fold"/>
</dbReference>
<keyword evidence="3" id="KW-0732">Signal</keyword>
<dbReference type="Pfam" id="PF05048">
    <property type="entry name" value="NosD"/>
    <property type="match status" value="1"/>
</dbReference>
<proteinExistence type="predicted"/>
<protein>
    <recommendedName>
        <fullName evidence="4">Periplasmic copper-binding protein NosD beta helix domain-containing protein</fullName>
    </recommendedName>
</protein>
<sequence length="442" mass="45911">MHSFRSLLGILLACVIGASALSGCAPRTDSDGVIHVPSEAGSLAQAEELAQPGDVILIAPGDYEEQLLVSTPDITIRGEDRNTTVIDAAGIRPFGIAVMADGVRVENLTVTGATFYGLLFTGLHDDTGPSAPTAAGYEPWSPADFPPLQRFLADHVTATNNGLYGIYAFNAQHGIIRDSYASGSADSGIYVGQCTECDVLVTGNVAERNAVGFENSNASDSVFVVGNRFSNNRVGLTLLSNYQEAFHPQRGNLIAGNIISDNNETQTPVQATGGFGTGIGISGGTSNLVTRNRIESNHRAGIVLTNAEDLATTGNAFIDNVLQDNASAVVNVSAERAPASSNCASPSAEDTIPSDLSAAMHSPNCEPSTAATTASPPQPSAAPDWPEAPEGISFRSVGLPQDQPNLPPSHSYGRLPDDVSLPDPARISVPDPAFLSEASGIR</sequence>
<evidence type="ECO:0000256" key="2">
    <source>
        <dbReference type="SAM" id="MobiDB-lite"/>
    </source>
</evidence>